<reference evidence="2 3" key="2">
    <citation type="submission" date="2019-01" db="EMBL/GenBank/DDBJ databases">
        <title>Tautonia sociabilis, a novel thermotolerant planctomycete of Isosphaeraceae family, isolated from a 4000 m deep subterranean habitat.</title>
        <authorList>
            <person name="Kovaleva O.L."/>
            <person name="Elcheninov A.G."/>
            <person name="Van Heerden E."/>
            <person name="Toshchakov S.V."/>
            <person name="Novikov A."/>
            <person name="Bonch-Osmolovskaya E.A."/>
            <person name="Kublanov I.V."/>
        </authorList>
    </citation>
    <scope>NUCLEOTIDE SEQUENCE [LARGE SCALE GENOMIC DNA]</scope>
    <source>
        <strain evidence="2 3">GM2012</strain>
    </source>
</reference>
<organism evidence="2 3">
    <name type="scientific">Tautonia sociabilis</name>
    <dbReference type="NCBI Taxonomy" id="2080755"/>
    <lineage>
        <taxon>Bacteria</taxon>
        <taxon>Pseudomonadati</taxon>
        <taxon>Planctomycetota</taxon>
        <taxon>Planctomycetia</taxon>
        <taxon>Isosphaerales</taxon>
        <taxon>Isosphaeraceae</taxon>
        <taxon>Tautonia</taxon>
    </lineage>
</organism>
<dbReference type="Proteomes" id="UP000280296">
    <property type="component" value="Unassembled WGS sequence"/>
</dbReference>
<feature type="region of interest" description="Disordered" evidence="1">
    <location>
        <begin position="437"/>
        <end position="474"/>
    </location>
</feature>
<name>A0A432MM11_9BACT</name>
<dbReference type="RefSeq" id="WP_126724609.1">
    <property type="nucleotide sequence ID" value="NZ_RYZH01000010.1"/>
</dbReference>
<feature type="compositionally biased region" description="Basic and acidic residues" evidence="1">
    <location>
        <begin position="350"/>
        <end position="369"/>
    </location>
</feature>
<evidence type="ECO:0000313" key="3">
    <source>
        <dbReference type="Proteomes" id="UP000280296"/>
    </source>
</evidence>
<accession>A0A432MM11</accession>
<feature type="region of interest" description="Disordered" evidence="1">
    <location>
        <begin position="335"/>
        <end position="423"/>
    </location>
</feature>
<evidence type="ECO:0000256" key="1">
    <source>
        <dbReference type="SAM" id="MobiDB-lite"/>
    </source>
</evidence>
<keyword evidence="3" id="KW-1185">Reference proteome</keyword>
<dbReference type="OrthoDB" id="268821at2"/>
<dbReference type="EMBL" id="RYZH01000010">
    <property type="protein sequence ID" value="RUL88474.1"/>
    <property type="molecule type" value="Genomic_DNA"/>
</dbReference>
<gene>
    <name evidence="2" type="ORF">TsocGM_07100</name>
</gene>
<protein>
    <submittedName>
        <fullName evidence="2">Uncharacterized protein</fullName>
    </submittedName>
</protein>
<sequence length="474" mass="49051">MIALLALPLLLDAQGPPASGDLPPGVIAFQLRLVDCETLSWRSQFQPRLKFGGHRAGSSAWIADEATMTSLTDHFTSSDDCQVVAAPKVLANPGDPAIIGTSTTRHFVVHAEPADAGPNAETKDASPETDGAILPRPVVAPIDDGAQVRLVGRPESQGMHLQVQVIDSRVAAVHVIEAPAEAGGGVIKVQVPEVSRREMGGEWLVPKEHGLILSLGVESAPAQDGKSAVRERLLLISPSMTGGLPSKPAVDARITRAQSIPKAAVVVPSPLPPTAQPAVPLPTTAVSPTAPALVVRTSGVPTALAATPWGLLPIFPVEVVPSDPAVVGVSAPAIPAPALPALPSRNLPRAIDREGRAVDPRTEKDREAEQTDSSPFVDGEPVPSPQVTTPQSASSDRPSPGPDLAVRPTSAEAPSPAPEEPRSVFKVRLSFGLSRGLSVDVDLGDGDRPATASALTKTGPTGDKSSDSCEAIRR</sequence>
<evidence type="ECO:0000313" key="2">
    <source>
        <dbReference type="EMBL" id="RUL88474.1"/>
    </source>
</evidence>
<comment type="caution">
    <text evidence="2">The sequence shown here is derived from an EMBL/GenBank/DDBJ whole genome shotgun (WGS) entry which is preliminary data.</text>
</comment>
<feature type="compositionally biased region" description="Basic and acidic residues" evidence="1">
    <location>
        <begin position="464"/>
        <end position="474"/>
    </location>
</feature>
<dbReference type="AlphaFoldDB" id="A0A432MM11"/>
<feature type="compositionally biased region" description="Polar residues" evidence="1">
    <location>
        <begin position="385"/>
        <end position="397"/>
    </location>
</feature>
<proteinExistence type="predicted"/>
<reference evidence="2 3" key="1">
    <citation type="submission" date="2018-12" db="EMBL/GenBank/DDBJ databases">
        <authorList>
            <person name="Toschakov S.V."/>
        </authorList>
    </citation>
    <scope>NUCLEOTIDE SEQUENCE [LARGE SCALE GENOMIC DNA]</scope>
    <source>
        <strain evidence="2 3">GM2012</strain>
    </source>
</reference>